<dbReference type="OMA" id="TWGAYQT"/>
<dbReference type="PhylomeDB" id="A0A0G4FTG4"/>
<dbReference type="STRING" id="1169540.A0A0G4FTG4"/>
<proteinExistence type="predicted"/>
<feature type="transmembrane region" description="Helical" evidence="3">
    <location>
        <begin position="282"/>
        <end position="305"/>
    </location>
</feature>
<reference evidence="5 6" key="1">
    <citation type="submission" date="2014-11" db="EMBL/GenBank/DDBJ databases">
        <authorList>
            <person name="Zhu J."/>
            <person name="Qi W."/>
            <person name="Song R."/>
        </authorList>
    </citation>
    <scope>NUCLEOTIDE SEQUENCE [LARGE SCALE GENOMIC DNA]</scope>
</reference>
<dbReference type="Gene3D" id="1.20.1250.20">
    <property type="entry name" value="MFS general substrate transporter like domains"/>
    <property type="match status" value="2"/>
</dbReference>
<dbReference type="InterPro" id="IPR020846">
    <property type="entry name" value="MFS_dom"/>
</dbReference>
<dbReference type="Pfam" id="PF07690">
    <property type="entry name" value="MFS_1"/>
    <property type="match status" value="1"/>
</dbReference>
<accession>A0A0G4FTG4</accession>
<sequence length="487" mass="51718">MVHFSNFGTLYTFVRKARLKGRSCRPYCVLMDGCMQGVFFPYLLDAFGETKALAALVGSVSASAFFFLGFINGALVMKYGHRSMAQVGAVIVLGGLVASSFVTDLWQLFLTYGVVSGFGFGLSYMSAITIIALHFDRDRATATGLAVSGSGIGTVSLAPTFDALLSALGWRNTFRVQAALCTALILLASIFFFKRPQETDRQAPHQQQQHAEAKVATSLPASAEQKQEHLVPSSAADDGRQEVSAASASPARSGSVGGKQPVSVYQAVLSAFDWSLFRDSRFLMIWTGQFCGSFAYLGAISHWPTWGIENGLSSDRAALTVTAFGASSTVGRVIVGKLADTFGRIGTFWVGTLVMALDIAFLTIARRLWQLILFACLFGVSSGAFISLTPVVVAQLFGTHRLPGALGFLYMGIGIAGCGGAPFAGWVADRANYPVAFICVALVMAAGCSCIGALWVRTACIGQHRLFRNQTSTATLEEPSRGGAAAV</sequence>
<dbReference type="GO" id="GO:0016020">
    <property type="term" value="C:membrane"/>
    <property type="evidence" value="ECO:0007669"/>
    <property type="project" value="UniProtKB-SubCell"/>
</dbReference>
<dbReference type="InterPro" id="IPR050327">
    <property type="entry name" value="Proton-linked_MCT"/>
</dbReference>
<keyword evidence="3" id="KW-0472">Membrane</keyword>
<gene>
    <name evidence="5" type="ORF">Vbra_16121</name>
</gene>
<feature type="transmembrane region" description="Helical" evidence="3">
    <location>
        <begin position="371"/>
        <end position="393"/>
    </location>
</feature>
<dbReference type="OrthoDB" id="6499973at2759"/>
<dbReference type="SUPFAM" id="SSF103473">
    <property type="entry name" value="MFS general substrate transporter"/>
    <property type="match status" value="1"/>
</dbReference>
<dbReference type="GO" id="GO:0022857">
    <property type="term" value="F:transmembrane transporter activity"/>
    <property type="evidence" value="ECO:0007669"/>
    <property type="project" value="InterPro"/>
</dbReference>
<feature type="domain" description="Major facilitator superfamily (MFS) profile" evidence="4">
    <location>
        <begin position="1"/>
        <end position="459"/>
    </location>
</feature>
<name>A0A0G4FTG4_VITBC</name>
<feature type="compositionally biased region" description="Low complexity" evidence="2">
    <location>
        <begin position="244"/>
        <end position="254"/>
    </location>
</feature>
<feature type="transmembrane region" description="Helical" evidence="3">
    <location>
        <begin position="405"/>
        <end position="427"/>
    </location>
</feature>
<keyword evidence="6" id="KW-1185">Reference proteome</keyword>
<dbReference type="InterPro" id="IPR011701">
    <property type="entry name" value="MFS"/>
</dbReference>
<feature type="transmembrane region" description="Helical" evidence="3">
    <location>
        <begin position="347"/>
        <end position="365"/>
    </location>
</feature>
<dbReference type="EMBL" id="CDMY01000495">
    <property type="protein sequence ID" value="CEM17759.1"/>
    <property type="molecule type" value="Genomic_DNA"/>
</dbReference>
<keyword evidence="3" id="KW-0812">Transmembrane</keyword>
<feature type="transmembrane region" description="Helical" evidence="3">
    <location>
        <begin position="174"/>
        <end position="193"/>
    </location>
</feature>
<dbReference type="PROSITE" id="PS50850">
    <property type="entry name" value="MFS"/>
    <property type="match status" value="1"/>
</dbReference>
<keyword evidence="3" id="KW-1133">Transmembrane helix</keyword>
<feature type="transmembrane region" description="Helical" evidence="3">
    <location>
        <begin position="145"/>
        <end position="168"/>
    </location>
</feature>
<dbReference type="VEuPathDB" id="CryptoDB:Vbra_16121"/>
<evidence type="ECO:0000313" key="5">
    <source>
        <dbReference type="EMBL" id="CEM17759.1"/>
    </source>
</evidence>
<dbReference type="InParanoid" id="A0A0G4FTG4"/>
<evidence type="ECO:0000256" key="1">
    <source>
        <dbReference type="ARBA" id="ARBA00004141"/>
    </source>
</evidence>
<organism evidence="5 6">
    <name type="scientific">Vitrella brassicaformis (strain CCMP3155)</name>
    <dbReference type="NCBI Taxonomy" id="1169540"/>
    <lineage>
        <taxon>Eukaryota</taxon>
        <taxon>Sar</taxon>
        <taxon>Alveolata</taxon>
        <taxon>Colpodellida</taxon>
        <taxon>Vitrellaceae</taxon>
        <taxon>Vitrella</taxon>
    </lineage>
</organism>
<evidence type="ECO:0000259" key="4">
    <source>
        <dbReference type="PROSITE" id="PS50850"/>
    </source>
</evidence>
<feature type="transmembrane region" description="Helical" evidence="3">
    <location>
        <begin position="433"/>
        <end position="456"/>
    </location>
</feature>
<dbReference type="InterPro" id="IPR036259">
    <property type="entry name" value="MFS_trans_sf"/>
</dbReference>
<evidence type="ECO:0000313" key="6">
    <source>
        <dbReference type="Proteomes" id="UP000041254"/>
    </source>
</evidence>
<feature type="transmembrane region" description="Helical" evidence="3">
    <location>
        <begin position="50"/>
        <end position="71"/>
    </location>
</feature>
<dbReference type="AlphaFoldDB" id="A0A0G4FTG4"/>
<protein>
    <recommendedName>
        <fullName evidence="4">Major facilitator superfamily (MFS) profile domain-containing protein</fullName>
    </recommendedName>
</protein>
<evidence type="ECO:0000256" key="3">
    <source>
        <dbReference type="SAM" id="Phobius"/>
    </source>
</evidence>
<feature type="transmembrane region" description="Helical" evidence="3">
    <location>
        <begin position="109"/>
        <end position="133"/>
    </location>
</feature>
<dbReference type="Proteomes" id="UP000041254">
    <property type="component" value="Unassembled WGS sequence"/>
</dbReference>
<dbReference type="PANTHER" id="PTHR11360:SF284">
    <property type="entry name" value="EG:103B4.3 PROTEIN-RELATED"/>
    <property type="match status" value="1"/>
</dbReference>
<dbReference type="PANTHER" id="PTHR11360">
    <property type="entry name" value="MONOCARBOXYLATE TRANSPORTER"/>
    <property type="match status" value="1"/>
</dbReference>
<feature type="transmembrane region" description="Helical" evidence="3">
    <location>
        <begin position="83"/>
        <end position="103"/>
    </location>
</feature>
<evidence type="ECO:0000256" key="2">
    <source>
        <dbReference type="SAM" id="MobiDB-lite"/>
    </source>
</evidence>
<comment type="subcellular location">
    <subcellularLocation>
        <location evidence="1">Membrane</location>
        <topology evidence="1">Multi-pass membrane protein</topology>
    </subcellularLocation>
</comment>
<feature type="region of interest" description="Disordered" evidence="2">
    <location>
        <begin position="227"/>
        <end position="258"/>
    </location>
</feature>